<dbReference type="PANTHER" id="PTHR24347">
    <property type="entry name" value="SERINE/THREONINE-PROTEIN KINASE"/>
    <property type="match status" value="1"/>
</dbReference>
<feature type="domain" description="Cyclic nucleotide-binding" evidence="9">
    <location>
        <begin position="412"/>
        <end position="495"/>
    </location>
</feature>
<dbReference type="Pfam" id="PF00027">
    <property type="entry name" value="cNMP_binding"/>
    <property type="match status" value="2"/>
</dbReference>
<dbReference type="InterPro" id="IPR000719">
    <property type="entry name" value="Prot_kinase_dom"/>
</dbReference>
<dbReference type="InterPro" id="IPR008271">
    <property type="entry name" value="Ser/Thr_kinase_AS"/>
</dbReference>
<dbReference type="InterPro" id="IPR011992">
    <property type="entry name" value="EF-hand-dom_pair"/>
</dbReference>
<dbReference type="PROSITE" id="PS00107">
    <property type="entry name" value="PROTEIN_KINASE_ATP"/>
    <property type="match status" value="1"/>
</dbReference>
<name>A0A7S2K3M8_9STRA</name>
<dbReference type="InterPro" id="IPR011009">
    <property type="entry name" value="Kinase-like_dom_sf"/>
</dbReference>
<dbReference type="PROSITE" id="PS00888">
    <property type="entry name" value="CNMP_BINDING_1"/>
    <property type="match status" value="1"/>
</dbReference>
<organism evidence="11">
    <name type="scientific">Leptocylindrus danicus</name>
    <dbReference type="NCBI Taxonomy" id="163516"/>
    <lineage>
        <taxon>Eukaryota</taxon>
        <taxon>Sar</taxon>
        <taxon>Stramenopiles</taxon>
        <taxon>Ochrophyta</taxon>
        <taxon>Bacillariophyta</taxon>
        <taxon>Coscinodiscophyceae</taxon>
        <taxon>Chaetocerotophycidae</taxon>
        <taxon>Leptocylindrales</taxon>
        <taxon>Leptocylindraceae</taxon>
        <taxon>Leptocylindrus</taxon>
    </lineage>
</organism>
<proteinExistence type="inferred from homology"/>
<dbReference type="SUPFAM" id="SSF51206">
    <property type="entry name" value="cAMP-binding domain-like"/>
    <property type="match status" value="2"/>
</dbReference>
<dbReference type="PROSITE" id="PS50222">
    <property type="entry name" value="EF_HAND_2"/>
    <property type="match status" value="3"/>
</dbReference>
<dbReference type="InterPro" id="IPR018247">
    <property type="entry name" value="EF_Hand_1_Ca_BS"/>
</dbReference>
<dbReference type="InterPro" id="IPR017441">
    <property type="entry name" value="Protein_kinase_ATP_BS"/>
</dbReference>
<dbReference type="Gene3D" id="2.60.120.10">
    <property type="entry name" value="Jelly Rolls"/>
    <property type="match status" value="2"/>
</dbReference>
<feature type="domain" description="EF-hand" evidence="10">
    <location>
        <begin position="353"/>
        <end position="388"/>
    </location>
</feature>
<evidence type="ECO:0000259" key="9">
    <source>
        <dbReference type="PROSITE" id="PS50042"/>
    </source>
</evidence>
<reference evidence="11" key="1">
    <citation type="submission" date="2021-01" db="EMBL/GenBank/DDBJ databases">
        <authorList>
            <person name="Corre E."/>
            <person name="Pelletier E."/>
            <person name="Niang G."/>
            <person name="Scheremetjew M."/>
            <person name="Finn R."/>
            <person name="Kale V."/>
            <person name="Holt S."/>
            <person name="Cochrane G."/>
            <person name="Meng A."/>
            <person name="Brown T."/>
            <person name="Cohen L."/>
        </authorList>
    </citation>
    <scope>NUCLEOTIDE SEQUENCE</scope>
    <source>
        <strain evidence="11">B650</strain>
    </source>
</reference>
<sequence>MRGHLNRSRAGDNKARNVMISKHRSNRARSLEDKYSVNWGTVLGEGAYGEVFLAKNRQTRTEVALKKINKQYTESVLFKTETEALLKIHENGGHPNICGLRDMYENKSHYFLVFDLVPGGEMFEHLINYGAYSEADASRLMREVASALAFLHGINVVHADLKPENIMLSSSMTSDGTIKIVDFGSAVSLTDEERLQNELRKSFKARANGTTAYWSPERFEQVSDAAAPADMWGVGVVLFIMLAGVHPYDLECNATDDDIAVTMCTNPNPPISPYLDDISDSAVDLIQKLLEPDPTKRLNAADMLKHPWVTGETASRTKITNSDRKLFKYENFRAEIESGIFQAMLTPPSEMAGGTDIIKKAFDVFDAEGKGFVTSGDVSKVVKESTGKDVSMDSKSKNLSLSEFSKLAFSELKYQHYNRNDIIVTAGDLGSSMFFIRSGMVELITDSGLSVCTLKVGEFFGEECVLQVDKMRSSTVKCCTPVDLIEITQDDFERFTSSSTGGKVLLETAFCAKTLGNTKSLIRCCHNIQRFNVRAGTIIYSEQSTGDSMYLIEEGVVDMTQSGKRAFSVKAGEVFGERALLTQMPREATAICAEDCILSEIRGEDFLAVLESSPETAQALRDINRKRMFKQAASSAANRSFSLPNLQKAFDAVDANGDGYLNYEEIRQVVLKLDSTYPEDELTELMKSIDLNSDSEISFKEFEQIFKWCM</sequence>
<dbReference type="InterPro" id="IPR018488">
    <property type="entry name" value="cNMP-bd_CS"/>
</dbReference>
<dbReference type="PROSITE" id="PS00108">
    <property type="entry name" value="PROTEIN_KINASE_ST"/>
    <property type="match status" value="1"/>
</dbReference>
<dbReference type="SUPFAM" id="SSF56112">
    <property type="entry name" value="Protein kinase-like (PK-like)"/>
    <property type="match status" value="1"/>
</dbReference>
<dbReference type="EMBL" id="HBGY01007877">
    <property type="protein sequence ID" value="CAD9565388.1"/>
    <property type="molecule type" value="Transcribed_RNA"/>
</dbReference>
<dbReference type="InterPro" id="IPR014710">
    <property type="entry name" value="RmlC-like_jellyroll"/>
</dbReference>
<feature type="domain" description="EF-hand" evidence="10">
    <location>
        <begin position="677"/>
        <end position="710"/>
    </location>
</feature>
<dbReference type="PROSITE" id="PS00018">
    <property type="entry name" value="EF_HAND_1"/>
    <property type="match status" value="1"/>
</dbReference>
<evidence type="ECO:0000256" key="4">
    <source>
        <dbReference type="ARBA" id="ARBA00022840"/>
    </source>
</evidence>
<dbReference type="GO" id="GO:0004672">
    <property type="term" value="F:protein kinase activity"/>
    <property type="evidence" value="ECO:0007669"/>
    <property type="project" value="InterPro"/>
</dbReference>
<dbReference type="Pfam" id="PF13499">
    <property type="entry name" value="EF-hand_7"/>
    <property type="match status" value="1"/>
</dbReference>
<dbReference type="PROSITE" id="PS50011">
    <property type="entry name" value="PROTEIN_KINASE_DOM"/>
    <property type="match status" value="1"/>
</dbReference>
<evidence type="ECO:0008006" key="12">
    <source>
        <dbReference type="Google" id="ProtNLM"/>
    </source>
</evidence>
<accession>A0A7S2K3M8</accession>
<dbReference type="GO" id="GO:0030553">
    <property type="term" value="F:cGMP binding"/>
    <property type="evidence" value="ECO:0007669"/>
    <property type="project" value="UniProtKB-KW"/>
</dbReference>
<dbReference type="InterPro" id="IPR002048">
    <property type="entry name" value="EF_hand_dom"/>
</dbReference>
<feature type="domain" description="Cyclic nucleotide-binding" evidence="9">
    <location>
        <begin position="531"/>
        <end position="610"/>
    </location>
</feature>
<dbReference type="SUPFAM" id="SSF47473">
    <property type="entry name" value="EF-hand"/>
    <property type="match status" value="1"/>
</dbReference>
<dbReference type="CDD" id="cd00051">
    <property type="entry name" value="EFh"/>
    <property type="match status" value="1"/>
</dbReference>
<evidence type="ECO:0000256" key="5">
    <source>
        <dbReference type="ARBA" id="ARBA00022992"/>
    </source>
</evidence>
<evidence type="ECO:0000256" key="6">
    <source>
        <dbReference type="ARBA" id="ARBA00024334"/>
    </source>
</evidence>
<dbReference type="SMART" id="SM00100">
    <property type="entry name" value="cNMP"/>
    <property type="match status" value="2"/>
</dbReference>
<protein>
    <recommendedName>
        <fullName evidence="12">cGMP-dependent protein kinase</fullName>
    </recommendedName>
</protein>
<keyword evidence="1" id="KW-0140">cGMP</keyword>
<dbReference type="GO" id="GO:0005509">
    <property type="term" value="F:calcium ion binding"/>
    <property type="evidence" value="ECO:0007669"/>
    <property type="project" value="InterPro"/>
</dbReference>
<dbReference type="SMART" id="SM00054">
    <property type="entry name" value="EFh"/>
    <property type="match status" value="3"/>
</dbReference>
<feature type="domain" description="EF-hand" evidence="10">
    <location>
        <begin position="641"/>
        <end position="676"/>
    </location>
</feature>
<keyword evidence="5" id="KW-0142">cGMP-binding</keyword>
<feature type="domain" description="Protein kinase" evidence="8">
    <location>
        <begin position="37"/>
        <end position="309"/>
    </location>
</feature>
<evidence type="ECO:0000313" key="11">
    <source>
        <dbReference type="EMBL" id="CAD9565388.1"/>
    </source>
</evidence>
<keyword evidence="3" id="KW-0106">Calcium</keyword>
<dbReference type="InterPro" id="IPR018490">
    <property type="entry name" value="cNMP-bd_dom_sf"/>
</dbReference>
<keyword evidence="4 7" id="KW-0067">ATP-binding</keyword>
<dbReference type="PROSITE" id="PS50042">
    <property type="entry name" value="CNMP_BINDING_3"/>
    <property type="match status" value="2"/>
</dbReference>
<dbReference type="CDD" id="cd00038">
    <property type="entry name" value="CAP_ED"/>
    <property type="match status" value="2"/>
</dbReference>
<keyword evidence="2 7" id="KW-0547">Nucleotide-binding</keyword>
<dbReference type="InterPro" id="IPR000595">
    <property type="entry name" value="cNMP-bd_dom"/>
</dbReference>
<dbReference type="Gene3D" id="1.10.510.10">
    <property type="entry name" value="Transferase(Phosphotransferase) domain 1"/>
    <property type="match status" value="1"/>
</dbReference>
<dbReference type="AlphaFoldDB" id="A0A7S2K3M8"/>
<dbReference type="Pfam" id="PF00069">
    <property type="entry name" value="Pkinase"/>
    <property type="match status" value="1"/>
</dbReference>
<evidence type="ECO:0000256" key="2">
    <source>
        <dbReference type="ARBA" id="ARBA00022741"/>
    </source>
</evidence>
<feature type="binding site" evidence="7">
    <location>
        <position position="66"/>
    </location>
    <ligand>
        <name>ATP</name>
        <dbReference type="ChEBI" id="CHEBI:30616"/>
    </ligand>
</feature>
<dbReference type="Gene3D" id="1.10.238.10">
    <property type="entry name" value="EF-hand"/>
    <property type="match status" value="1"/>
</dbReference>
<gene>
    <name evidence="11" type="ORF">LDAN0321_LOCUS4952</name>
</gene>
<evidence type="ECO:0000256" key="3">
    <source>
        <dbReference type="ARBA" id="ARBA00022837"/>
    </source>
</evidence>
<evidence type="ECO:0000256" key="7">
    <source>
        <dbReference type="PROSITE-ProRule" id="PRU10141"/>
    </source>
</evidence>
<comment type="similarity">
    <text evidence="6">Belongs to the protein kinase superfamily. Ser/Thr protein kinase family. CDPK subfamily.</text>
</comment>
<evidence type="ECO:0000256" key="1">
    <source>
        <dbReference type="ARBA" id="ARBA00022535"/>
    </source>
</evidence>
<evidence type="ECO:0000259" key="10">
    <source>
        <dbReference type="PROSITE" id="PS50222"/>
    </source>
</evidence>
<dbReference type="SMART" id="SM00220">
    <property type="entry name" value="S_TKc"/>
    <property type="match status" value="1"/>
</dbReference>
<dbReference type="GO" id="GO:0005524">
    <property type="term" value="F:ATP binding"/>
    <property type="evidence" value="ECO:0007669"/>
    <property type="project" value="UniProtKB-UniRule"/>
</dbReference>
<dbReference type="FunFam" id="1.10.510.10:FF:000571">
    <property type="entry name" value="Maternal embryonic leucine zipper kinase"/>
    <property type="match status" value="1"/>
</dbReference>
<evidence type="ECO:0000259" key="8">
    <source>
        <dbReference type="PROSITE" id="PS50011"/>
    </source>
</evidence>